<dbReference type="EMBL" id="MF768985">
    <property type="protein sequence ID" value="ATU84115.1"/>
    <property type="molecule type" value="Genomic_DNA"/>
</dbReference>
<evidence type="ECO:0000313" key="1">
    <source>
        <dbReference type="EMBL" id="ATU84115.1"/>
    </source>
</evidence>
<name>A0A2D3I6U9_9VIRU</name>
<reference evidence="1" key="1">
    <citation type="journal article" date="2018" name="Aquaculture">
        <title>Complete genome sequence of a white spot syndrome virus associated with a disease incursion in Australia.</title>
        <authorList>
            <person name="Oakey J."/>
            <person name="Smith C.S."/>
        </authorList>
    </citation>
    <scope>NUCLEOTIDE SEQUENCE [LARGE SCALE GENOMIC DNA]</scope>
    <source>
        <strain evidence="1">WSSV-AU</strain>
    </source>
</reference>
<accession>A0A2D3I6U9</accession>
<proteinExistence type="predicted"/>
<protein>
    <submittedName>
        <fullName evidence="1">ORF1038</fullName>
    </submittedName>
</protein>
<sequence length="64" mass="7198">MSRKREEGRWSSTVLENDLAHSNGKKGMPYIPLAIYPHDTARSTCLLLSPNNLPLLLPARLQPE</sequence>
<dbReference type="Proteomes" id="UP000267516">
    <property type="component" value="Segment"/>
</dbReference>
<organism evidence="1">
    <name type="scientific">White spot syndrome virus</name>
    <dbReference type="NCBI Taxonomy" id="342409"/>
    <lineage>
        <taxon>Viruses</taxon>
        <taxon>Viruses incertae sedis</taxon>
        <taxon>Naldaviricetes</taxon>
        <taxon>Nimaviridae</taxon>
        <taxon>Whispovirus</taxon>
    </lineage>
</organism>